<accession>A0AAN9KWS5</accession>
<organism evidence="1 2">
    <name type="scientific">Canavalia gladiata</name>
    <name type="common">Sword bean</name>
    <name type="synonym">Dolichos gladiatus</name>
    <dbReference type="NCBI Taxonomy" id="3824"/>
    <lineage>
        <taxon>Eukaryota</taxon>
        <taxon>Viridiplantae</taxon>
        <taxon>Streptophyta</taxon>
        <taxon>Embryophyta</taxon>
        <taxon>Tracheophyta</taxon>
        <taxon>Spermatophyta</taxon>
        <taxon>Magnoliopsida</taxon>
        <taxon>eudicotyledons</taxon>
        <taxon>Gunneridae</taxon>
        <taxon>Pentapetalae</taxon>
        <taxon>rosids</taxon>
        <taxon>fabids</taxon>
        <taxon>Fabales</taxon>
        <taxon>Fabaceae</taxon>
        <taxon>Papilionoideae</taxon>
        <taxon>50 kb inversion clade</taxon>
        <taxon>NPAAA clade</taxon>
        <taxon>indigoferoid/millettioid clade</taxon>
        <taxon>Phaseoleae</taxon>
        <taxon>Canavalia</taxon>
    </lineage>
</organism>
<sequence>MSAAATSDAKTTLSLISPPYRKLFETFTKHSLFHKQSLRRKEKIKGEKPRFPHSPSAKSNILLQLPHPFSSFSVGASKFQPRSQMALPLWF</sequence>
<evidence type="ECO:0000313" key="1">
    <source>
        <dbReference type="EMBL" id="KAK7324401.1"/>
    </source>
</evidence>
<dbReference type="EMBL" id="JAYMYQ010000006">
    <property type="protein sequence ID" value="KAK7324401.1"/>
    <property type="molecule type" value="Genomic_DNA"/>
</dbReference>
<dbReference type="Proteomes" id="UP001367508">
    <property type="component" value="Unassembled WGS sequence"/>
</dbReference>
<comment type="caution">
    <text evidence="1">The sequence shown here is derived from an EMBL/GenBank/DDBJ whole genome shotgun (WGS) entry which is preliminary data.</text>
</comment>
<name>A0AAN9KWS5_CANGL</name>
<reference evidence="1 2" key="1">
    <citation type="submission" date="2024-01" db="EMBL/GenBank/DDBJ databases">
        <title>The genomes of 5 underutilized Papilionoideae crops provide insights into root nodulation and disease resistanc.</title>
        <authorList>
            <person name="Jiang F."/>
        </authorList>
    </citation>
    <scope>NUCLEOTIDE SEQUENCE [LARGE SCALE GENOMIC DNA]</scope>
    <source>
        <strain evidence="1">LVBAO_FW01</strain>
        <tissue evidence="1">Leaves</tissue>
    </source>
</reference>
<proteinExistence type="predicted"/>
<protein>
    <submittedName>
        <fullName evidence="1">Uncharacterized protein</fullName>
    </submittedName>
</protein>
<dbReference type="AlphaFoldDB" id="A0AAN9KWS5"/>
<evidence type="ECO:0000313" key="2">
    <source>
        <dbReference type="Proteomes" id="UP001367508"/>
    </source>
</evidence>
<gene>
    <name evidence="1" type="ORF">VNO77_27937</name>
</gene>
<keyword evidence="2" id="KW-1185">Reference proteome</keyword>